<accession>A0AAW6UAW3</accession>
<proteinExistence type="predicted"/>
<dbReference type="RefSeq" id="WP_282840265.1">
    <property type="nucleotide sequence ID" value="NZ_JASCXW010000079.1"/>
</dbReference>
<dbReference type="Gene3D" id="3.30.420.10">
    <property type="entry name" value="Ribonuclease H-like superfamily/Ribonuclease H"/>
    <property type="match status" value="1"/>
</dbReference>
<dbReference type="InterPro" id="IPR001584">
    <property type="entry name" value="Integrase_cat-core"/>
</dbReference>
<dbReference type="PANTHER" id="PTHR46889">
    <property type="entry name" value="TRANSPOSASE INSF FOR INSERTION SEQUENCE IS3B-RELATED"/>
    <property type="match status" value="1"/>
</dbReference>
<evidence type="ECO:0000256" key="1">
    <source>
        <dbReference type="ARBA" id="ARBA00002286"/>
    </source>
</evidence>
<evidence type="ECO:0000256" key="2">
    <source>
        <dbReference type="SAM" id="MobiDB-lite"/>
    </source>
</evidence>
<keyword evidence="5" id="KW-1185">Reference proteome</keyword>
<organism evidence="4 5">
    <name type="scientific">Peloplasma aerotolerans</name>
    <dbReference type="NCBI Taxonomy" id="3044389"/>
    <lineage>
        <taxon>Bacteria</taxon>
        <taxon>Bacillati</taxon>
        <taxon>Mycoplasmatota</taxon>
        <taxon>Mollicutes</taxon>
        <taxon>Acholeplasmatales</taxon>
        <taxon>Acholeplasmataceae</taxon>
        <taxon>Peloplasma</taxon>
    </lineage>
</organism>
<comment type="caution">
    <text evidence="4">The sequence shown here is derived from an EMBL/GenBank/DDBJ whole genome shotgun (WGS) entry which is preliminary data.</text>
</comment>
<name>A0AAW6UAW3_9MOLU</name>
<protein>
    <submittedName>
        <fullName evidence="4">IS3 family transposase</fullName>
    </submittedName>
</protein>
<dbReference type="Pfam" id="PF13333">
    <property type="entry name" value="rve_2"/>
    <property type="match status" value="1"/>
</dbReference>
<dbReference type="InterPro" id="IPR036397">
    <property type="entry name" value="RNaseH_sf"/>
</dbReference>
<dbReference type="Pfam" id="PF13276">
    <property type="entry name" value="HTH_21"/>
    <property type="match status" value="1"/>
</dbReference>
<evidence type="ECO:0000313" key="5">
    <source>
        <dbReference type="Proteomes" id="UP001431532"/>
    </source>
</evidence>
<dbReference type="EMBL" id="JASCXW010000079">
    <property type="protein sequence ID" value="MDI6453809.1"/>
    <property type="molecule type" value="Genomic_DNA"/>
</dbReference>
<evidence type="ECO:0000259" key="3">
    <source>
        <dbReference type="PROSITE" id="PS50994"/>
    </source>
</evidence>
<dbReference type="Proteomes" id="UP001431532">
    <property type="component" value="Unassembled WGS sequence"/>
</dbReference>
<sequence>MSHKKNRLTLTYLLELSGVSKSGYYGFSEQTDSKLLRELKDEEDFELIMQAYRFKGFNKGAKQLKMTLENQFDTIMNLKKIRRLMKKFGLYCPIRKANPYKRMAKAMKTSHVAPNKLERKFKEGNPNQILLTDITYLTYDLNQRAYLSGIKDGVTTEIHGYKVSRSLDISFVEESMKQLDKIVLDPKALINSDQGTHYTSHAFQRCVKELGIEQSMSRRGNCWDNAPIESFFGHMKDEINLINCKTFEEIEKAVDEYMDYYNNYRYQWGLNRMTPRAYGDMLRNKSTKKDGRSLKEQPSYLNDLNY</sequence>
<dbReference type="AlphaFoldDB" id="A0AAW6UAW3"/>
<reference evidence="4" key="1">
    <citation type="submission" date="2023-05" db="EMBL/GenBank/DDBJ databases">
        <title>Mariniplasma microaerophilum sp. nov., a novel anaerobic mollicute isolated from terrestrial mud volcano, Taman Peninsula, Russia.</title>
        <authorList>
            <person name="Khomyakova M.A."/>
            <person name="Merkel A.Y."/>
            <person name="Slobodkin A.I."/>
        </authorList>
    </citation>
    <scope>NUCLEOTIDE SEQUENCE</scope>
    <source>
        <strain evidence="4">M4Ah</strain>
    </source>
</reference>
<dbReference type="InterPro" id="IPR012337">
    <property type="entry name" value="RNaseH-like_sf"/>
</dbReference>
<dbReference type="GO" id="GO:0015074">
    <property type="term" value="P:DNA integration"/>
    <property type="evidence" value="ECO:0007669"/>
    <property type="project" value="InterPro"/>
</dbReference>
<evidence type="ECO:0000313" key="4">
    <source>
        <dbReference type="EMBL" id="MDI6453809.1"/>
    </source>
</evidence>
<gene>
    <name evidence="4" type="ORF">QJ521_09615</name>
</gene>
<dbReference type="SUPFAM" id="SSF53098">
    <property type="entry name" value="Ribonuclease H-like"/>
    <property type="match status" value="1"/>
</dbReference>
<dbReference type="InterPro" id="IPR050900">
    <property type="entry name" value="Transposase_IS3/IS150/IS904"/>
</dbReference>
<feature type="region of interest" description="Disordered" evidence="2">
    <location>
        <begin position="283"/>
        <end position="306"/>
    </location>
</feature>
<dbReference type="InterPro" id="IPR048020">
    <property type="entry name" value="Transpos_IS3"/>
</dbReference>
<dbReference type="InterPro" id="IPR025948">
    <property type="entry name" value="HTH-like_dom"/>
</dbReference>
<comment type="function">
    <text evidence="1">Involved in the transposition of the insertion sequence.</text>
</comment>
<dbReference type="PANTHER" id="PTHR46889:SF4">
    <property type="entry name" value="TRANSPOSASE INSO FOR INSERTION SEQUENCE ELEMENT IS911B-RELATED"/>
    <property type="match status" value="1"/>
</dbReference>
<dbReference type="GO" id="GO:0003676">
    <property type="term" value="F:nucleic acid binding"/>
    <property type="evidence" value="ECO:0007669"/>
    <property type="project" value="InterPro"/>
</dbReference>
<dbReference type="Pfam" id="PF00665">
    <property type="entry name" value="rve"/>
    <property type="match status" value="1"/>
</dbReference>
<dbReference type="NCBIfam" id="NF033516">
    <property type="entry name" value="transpos_IS3"/>
    <property type="match status" value="1"/>
</dbReference>
<dbReference type="PROSITE" id="PS50994">
    <property type="entry name" value="INTEGRASE"/>
    <property type="match status" value="1"/>
</dbReference>
<feature type="domain" description="Integrase catalytic" evidence="3">
    <location>
        <begin position="122"/>
        <end position="283"/>
    </location>
</feature>